<dbReference type="SMART" id="SM00490">
    <property type="entry name" value="HELICc"/>
    <property type="match status" value="1"/>
</dbReference>
<evidence type="ECO:0000313" key="3">
    <source>
        <dbReference type="EMBL" id="MBB5140536.1"/>
    </source>
</evidence>
<comment type="caution">
    <text evidence="3">The sequence shown here is derived from an EMBL/GenBank/DDBJ whole genome shotgun (WGS) entry which is preliminary data.</text>
</comment>
<dbReference type="Pfam" id="PF00271">
    <property type="entry name" value="Helicase_C"/>
    <property type="match status" value="1"/>
</dbReference>
<dbReference type="CDD" id="cd18793">
    <property type="entry name" value="SF2_C_SNF"/>
    <property type="match status" value="1"/>
</dbReference>
<dbReference type="PROSITE" id="PS51194">
    <property type="entry name" value="HELICASE_CTER"/>
    <property type="match status" value="1"/>
</dbReference>
<name>A0A840PNT8_9ACTN</name>
<feature type="domain" description="Helicase C-terminal" evidence="2">
    <location>
        <begin position="1"/>
        <end position="142"/>
    </location>
</feature>
<evidence type="ECO:0000313" key="4">
    <source>
        <dbReference type="Proteomes" id="UP000578449"/>
    </source>
</evidence>
<gene>
    <name evidence="3" type="ORF">HNP84_010304</name>
</gene>
<dbReference type="AlphaFoldDB" id="A0A840PNT8"/>
<protein>
    <recommendedName>
        <fullName evidence="2">Helicase C-terminal domain-containing protein</fullName>
    </recommendedName>
</protein>
<accession>A0A840PNT8</accession>
<dbReference type="InterPro" id="IPR001650">
    <property type="entry name" value="Helicase_C-like"/>
</dbReference>
<sequence length="420" mass="46850">MHGRLLTATESDPRLACYRGRITTAAGPDRTGRSQVIAGFAPRTAGGGVAEDLYDLIIATDVLAEGVNLQQARHIINYDLPWNPMRLVQRHGRIDRIGSEHREVFLRCFFPDQQLERFLGLEERLQRKLKQASAATGVGEVLPGFIGREVNLTETREEIDRLRREDATLFETGGASALSGEEYRRRYQSQLANPELREAVLRLPWGSGTGFARAGGAQPGLVFCARIGDHSRPWFRYVPLNDDFTITCNEQGHPVVIDDTLSCLDAADPGGPETPAELVEAVYQAAFPAWAHAKRHILATWMHNADPANLQPPIPRVMRDAAELVRQYGAHLGDRQDELVERFQAPYSPRIQRALREGLAYQGTVRQRVDHLAELADRLGLVRQTAPEPLPPIREDDIHLVCWIAIVPQSSLAQVPNIVE</sequence>
<dbReference type="InterPro" id="IPR049730">
    <property type="entry name" value="SNF2/RAD54-like_C"/>
</dbReference>
<dbReference type="Proteomes" id="UP000578449">
    <property type="component" value="Unassembled WGS sequence"/>
</dbReference>
<dbReference type="EMBL" id="JACHGN010000046">
    <property type="protein sequence ID" value="MBB5140536.1"/>
    <property type="molecule type" value="Genomic_DNA"/>
</dbReference>
<organism evidence="3 4">
    <name type="scientific">Thermocatellispora tengchongensis</name>
    <dbReference type="NCBI Taxonomy" id="1073253"/>
    <lineage>
        <taxon>Bacteria</taxon>
        <taxon>Bacillati</taxon>
        <taxon>Actinomycetota</taxon>
        <taxon>Actinomycetes</taxon>
        <taxon>Streptosporangiales</taxon>
        <taxon>Streptosporangiaceae</taxon>
        <taxon>Thermocatellispora</taxon>
    </lineage>
</organism>
<evidence type="ECO:0000259" key="2">
    <source>
        <dbReference type="PROSITE" id="PS51194"/>
    </source>
</evidence>
<keyword evidence="4" id="KW-1185">Reference proteome</keyword>
<dbReference type="GO" id="GO:0016787">
    <property type="term" value="F:hydrolase activity"/>
    <property type="evidence" value="ECO:0007669"/>
    <property type="project" value="UniProtKB-KW"/>
</dbReference>
<dbReference type="Gene3D" id="3.40.50.300">
    <property type="entry name" value="P-loop containing nucleotide triphosphate hydrolases"/>
    <property type="match status" value="1"/>
</dbReference>
<dbReference type="RefSeq" id="WP_376772046.1">
    <property type="nucleotide sequence ID" value="NZ_JACHGN010000046.1"/>
</dbReference>
<keyword evidence="1" id="KW-0378">Hydrolase</keyword>
<dbReference type="InterPro" id="IPR027417">
    <property type="entry name" value="P-loop_NTPase"/>
</dbReference>
<dbReference type="PANTHER" id="PTHR45766:SF6">
    <property type="entry name" value="SWI_SNF-RELATED MATRIX-ASSOCIATED ACTIN-DEPENDENT REGULATOR OF CHROMATIN SUBFAMILY A-LIKE PROTEIN 1"/>
    <property type="match status" value="1"/>
</dbReference>
<dbReference type="SUPFAM" id="SSF52540">
    <property type="entry name" value="P-loop containing nucleoside triphosphate hydrolases"/>
    <property type="match status" value="1"/>
</dbReference>
<dbReference type="PANTHER" id="PTHR45766">
    <property type="entry name" value="DNA ANNEALING HELICASE AND ENDONUCLEASE ZRANB3 FAMILY MEMBER"/>
    <property type="match status" value="1"/>
</dbReference>
<reference evidence="3 4" key="1">
    <citation type="submission" date="2020-08" db="EMBL/GenBank/DDBJ databases">
        <title>Genomic Encyclopedia of Type Strains, Phase IV (KMG-IV): sequencing the most valuable type-strain genomes for metagenomic binning, comparative biology and taxonomic classification.</title>
        <authorList>
            <person name="Goeker M."/>
        </authorList>
    </citation>
    <scope>NUCLEOTIDE SEQUENCE [LARGE SCALE GENOMIC DNA]</scope>
    <source>
        <strain evidence="3 4">DSM 45615</strain>
    </source>
</reference>
<proteinExistence type="predicted"/>
<evidence type="ECO:0000256" key="1">
    <source>
        <dbReference type="ARBA" id="ARBA00022801"/>
    </source>
</evidence>